<organism evidence="2 3">
    <name type="scientific">Capnocytophaga canimorsus</name>
    <dbReference type="NCBI Taxonomy" id="28188"/>
    <lineage>
        <taxon>Bacteria</taxon>
        <taxon>Pseudomonadati</taxon>
        <taxon>Bacteroidota</taxon>
        <taxon>Flavobacteriia</taxon>
        <taxon>Flavobacteriales</taxon>
        <taxon>Flavobacteriaceae</taxon>
        <taxon>Capnocytophaga</taxon>
    </lineage>
</organism>
<evidence type="ECO:0000256" key="1">
    <source>
        <dbReference type="SAM" id="SignalP"/>
    </source>
</evidence>
<gene>
    <name evidence="2" type="ORF">CCAN11_1940008</name>
</gene>
<name>A0A0B7IHI7_9FLAO</name>
<protein>
    <submittedName>
        <fullName evidence="2">Uncharacterized protein</fullName>
    </submittedName>
</protein>
<feature type="signal peptide" evidence="1">
    <location>
        <begin position="1"/>
        <end position="19"/>
    </location>
</feature>
<evidence type="ECO:0000313" key="2">
    <source>
        <dbReference type="EMBL" id="CEN49457.1"/>
    </source>
</evidence>
<accession>A0A0B7IHI7</accession>
<sequence>MRKFILSMALAILSASAYAQVTTVCTDDNNNPAIGTPYTYEVNTTNNGFTGGGKYHWYITREADLIKGAKQNATNNSFFNVVATAGNATYDDANNTNKPLTLTWKPDALTDGKSFYLVIKYTEEKNGCESSNMKSYENKAIEQFQIKGNTC</sequence>
<keyword evidence="1" id="KW-0732">Signal</keyword>
<feature type="chain" id="PRO_5002130119" evidence="1">
    <location>
        <begin position="20"/>
        <end position="151"/>
    </location>
</feature>
<dbReference type="AlphaFoldDB" id="A0A0B7IHI7"/>
<dbReference type="EMBL" id="CDOK01000106">
    <property type="protein sequence ID" value="CEN49457.1"/>
    <property type="molecule type" value="Genomic_DNA"/>
</dbReference>
<reference evidence="3" key="1">
    <citation type="submission" date="2015-01" db="EMBL/GenBank/DDBJ databases">
        <authorList>
            <person name="MANFREDI Pablo"/>
        </authorList>
    </citation>
    <scope>NUCLEOTIDE SEQUENCE [LARGE SCALE GENOMIC DNA]</scope>
    <source>
        <strain evidence="3">Cc11</strain>
    </source>
</reference>
<dbReference type="Proteomes" id="UP000039370">
    <property type="component" value="Unassembled WGS sequence"/>
</dbReference>
<proteinExistence type="predicted"/>
<evidence type="ECO:0000313" key="3">
    <source>
        <dbReference type="Proteomes" id="UP000039370"/>
    </source>
</evidence>